<name>I2GJW1_9BACT</name>
<sequence>MTFVFTIGRCSTQKSKPLPSRNMKHMTRWTGLLLLLWVLPIGYGLAQSKASVSNVRIKRDGIRYQIIYDLDNATRLDSVYLSAESLQKGVLPVRSTQGNVGLGQTPGRNKTIVWDVASDADIEGDSVTVTIGVVPSVRATYIGGGPANALISAALPGIGNIFVQPRHKVGLRPLVTAAYAGLLIYGLTQRAESNRQYARYKDERILKLETAQPFYDKANAANRRYLVAARTAALIWAVDVTATLLRGLRNDAQRRRLVPSVSWHPTAQTPQIGLRYRW</sequence>
<dbReference type="eggNOG" id="COG3266">
    <property type="taxonomic scope" value="Bacteria"/>
</dbReference>
<dbReference type="AlphaFoldDB" id="I2GJW1"/>
<evidence type="ECO:0000313" key="2">
    <source>
        <dbReference type="Proteomes" id="UP000009309"/>
    </source>
</evidence>
<comment type="caution">
    <text evidence="1">The sequence shown here is derived from an EMBL/GenBank/DDBJ whole genome shotgun (WGS) entry which is preliminary data.</text>
</comment>
<keyword evidence="2" id="KW-1185">Reference proteome</keyword>
<evidence type="ECO:0000313" key="1">
    <source>
        <dbReference type="EMBL" id="CCH54186.1"/>
    </source>
</evidence>
<protein>
    <recommendedName>
        <fullName evidence="3">DUF5683 domain-containing protein</fullName>
    </recommendedName>
</protein>
<evidence type="ECO:0008006" key="3">
    <source>
        <dbReference type="Google" id="ProtNLM"/>
    </source>
</evidence>
<dbReference type="EMBL" id="CAIT01000006">
    <property type="protein sequence ID" value="CCH54186.1"/>
    <property type="molecule type" value="Genomic_DNA"/>
</dbReference>
<dbReference type="STRING" id="1185876.BN8_03331"/>
<accession>I2GJW1</accession>
<reference evidence="1 2" key="1">
    <citation type="journal article" date="2012" name="J. Bacteriol.">
        <title>Genome Sequence of the Filamentous Bacterium Fibrisoma limi BUZ 3T.</title>
        <authorList>
            <person name="Filippini M."/>
            <person name="Qi W."/>
            <person name="Jaenicke S."/>
            <person name="Goesmann A."/>
            <person name="Smits T.H."/>
            <person name="Bagheri H.C."/>
        </authorList>
    </citation>
    <scope>NUCLEOTIDE SEQUENCE [LARGE SCALE GENOMIC DNA]</scope>
    <source>
        <strain evidence="2">BUZ 3T</strain>
    </source>
</reference>
<proteinExistence type="predicted"/>
<gene>
    <name evidence="1" type="ORF">BN8_03331</name>
</gene>
<organism evidence="1 2">
    <name type="scientific">Fibrisoma limi BUZ 3</name>
    <dbReference type="NCBI Taxonomy" id="1185876"/>
    <lineage>
        <taxon>Bacteria</taxon>
        <taxon>Pseudomonadati</taxon>
        <taxon>Bacteroidota</taxon>
        <taxon>Cytophagia</taxon>
        <taxon>Cytophagales</taxon>
        <taxon>Spirosomataceae</taxon>
        <taxon>Fibrisoma</taxon>
    </lineage>
</organism>
<dbReference type="Proteomes" id="UP000009309">
    <property type="component" value="Unassembled WGS sequence"/>
</dbReference>